<evidence type="ECO:0000313" key="3">
    <source>
        <dbReference type="Proteomes" id="UP000282323"/>
    </source>
</evidence>
<sequence>MDDARRRSHGRILLGIVLAVAVLVPLAVTQLEVRPDRITVGTVVVTVLLVAGSIALPAFLFSRWQAAER</sequence>
<reference evidence="2 3" key="1">
    <citation type="submission" date="2018-10" db="EMBL/GenBank/DDBJ databases">
        <title>Natrarchaeobius chitinivorans gen. nov., sp. nov., and Natrarchaeobius haloalkaliphilus sp. nov., alkaliphilic, chitin-utilizing haloarchaea from hypersaline alkaline lakes.</title>
        <authorList>
            <person name="Sorokin D.Y."/>
            <person name="Elcheninov A.G."/>
            <person name="Kostrikina N.A."/>
            <person name="Bale N.J."/>
            <person name="Sinninghe Damste J.S."/>
            <person name="Khijniak T.V."/>
            <person name="Kublanov I.V."/>
            <person name="Toshchakov S.V."/>
        </authorList>
    </citation>
    <scope>NUCLEOTIDE SEQUENCE [LARGE SCALE GENOMIC DNA]</scope>
    <source>
        <strain evidence="2 3">AArcht4T</strain>
    </source>
</reference>
<evidence type="ECO:0000256" key="1">
    <source>
        <dbReference type="SAM" id="Phobius"/>
    </source>
</evidence>
<comment type="caution">
    <text evidence="2">The sequence shown here is derived from an EMBL/GenBank/DDBJ whole genome shotgun (WGS) entry which is preliminary data.</text>
</comment>
<name>A0A3N6P4V9_NATCH</name>
<dbReference type="RefSeq" id="WP_124197490.1">
    <property type="nucleotide sequence ID" value="NZ_REGA01000027.1"/>
</dbReference>
<dbReference type="Proteomes" id="UP000282323">
    <property type="component" value="Unassembled WGS sequence"/>
</dbReference>
<feature type="transmembrane region" description="Helical" evidence="1">
    <location>
        <begin position="12"/>
        <end position="31"/>
    </location>
</feature>
<keyword evidence="1" id="KW-0472">Membrane</keyword>
<dbReference type="EMBL" id="REGA01000027">
    <property type="protein sequence ID" value="RQG90495.1"/>
    <property type="molecule type" value="Genomic_DNA"/>
</dbReference>
<dbReference type="AlphaFoldDB" id="A0A3N6P4V9"/>
<keyword evidence="1" id="KW-1133">Transmembrane helix</keyword>
<gene>
    <name evidence="2" type="ORF">EA473_20920</name>
</gene>
<proteinExistence type="predicted"/>
<keyword evidence="1" id="KW-0812">Transmembrane</keyword>
<organism evidence="2 3">
    <name type="scientific">Natrarchaeobius chitinivorans</name>
    <dbReference type="NCBI Taxonomy" id="1679083"/>
    <lineage>
        <taxon>Archaea</taxon>
        <taxon>Methanobacteriati</taxon>
        <taxon>Methanobacteriota</taxon>
        <taxon>Stenosarchaea group</taxon>
        <taxon>Halobacteria</taxon>
        <taxon>Halobacteriales</taxon>
        <taxon>Natrialbaceae</taxon>
        <taxon>Natrarchaeobius</taxon>
    </lineage>
</organism>
<evidence type="ECO:0000313" key="2">
    <source>
        <dbReference type="EMBL" id="RQG90495.1"/>
    </source>
</evidence>
<protein>
    <submittedName>
        <fullName evidence="2">Uncharacterized protein</fullName>
    </submittedName>
</protein>
<feature type="transmembrane region" description="Helical" evidence="1">
    <location>
        <begin position="37"/>
        <end position="61"/>
    </location>
</feature>
<accession>A0A3N6P4V9</accession>
<keyword evidence="3" id="KW-1185">Reference proteome</keyword>